<comment type="caution">
    <text evidence="3">The sequence shown here is derived from an EMBL/GenBank/DDBJ whole genome shotgun (WGS) entry which is preliminary data.</text>
</comment>
<gene>
    <name evidence="3" type="ORF">TrCOL_g4906</name>
</gene>
<feature type="domain" description="DUF4168" evidence="2">
    <location>
        <begin position="191"/>
        <end position="284"/>
    </location>
</feature>
<evidence type="ECO:0000259" key="2">
    <source>
        <dbReference type="Pfam" id="PF13767"/>
    </source>
</evidence>
<feature type="signal peptide" evidence="1">
    <location>
        <begin position="1"/>
        <end position="18"/>
    </location>
</feature>
<keyword evidence="1" id="KW-0732">Signal</keyword>
<evidence type="ECO:0000313" key="3">
    <source>
        <dbReference type="EMBL" id="GMI42812.1"/>
    </source>
</evidence>
<name>A0A9W7GFR8_9STRA</name>
<dbReference type="AlphaFoldDB" id="A0A9W7GFR8"/>
<organism evidence="3 4">
    <name type="scientific">Triparma columacea</name>
    <dbReference type="NCBI Taxonomy" id="722753"/>
    <lineage>
        <taxon>Eukaryota</taxon>
        <taxon>Sar</taxon>
        <taxon>Stramenopiles</taxon>
        <taxon>Ochrophyta</taxon>
        <taxon>Bolidophyceae</taxon>
        <taxon>Parmales</taxon>
        <taxon>Triparmaceae</taxon>
        <taxon>Triparma</taxon>
    </lineage>
</organism>
<evidence type="ECO:0000256" key="1">
    <source>
        <dbReference type="SAM" id="SignalP"/>
    </source>
</evidence>
<dbReference type="OrthoDB" id="41889at2759"/>
<proteinExistence type="predicted"/>
<feature type="chain" id="PRO_5040815857" description="DUF4168 domain-containing protein" evidence="1">
    <location>
        <begin position="19"/>
        <end position="303"/>
    </location>
</feature>
<accession>A0A9W7GFR8</accession>
<dbReference type="EMBL" id="BRYA01000182">
    <property type="protein sequence ID" value="GMI42812.1"/>
    <property type="molecule type" value="Genomic_DNA"/>
</dbReference>
<evidence type="ECO:0000313" key="4">
    <source>
        <dbReference type="Proteomes" id="UP001165065"/>
    </source>
</evidence>
<protein>
    <recommendedName>
        <fullName evidence="2">DUF4168 domain-containing protein</fullName>
    </recommendedName>
</protein>
<dbReference type="Proteomes" id="UP001165065">
    <property type="component" value="Unassembled WGS sequence"/>
</dbReference>
<dbReference type="InterPro" id="IPR025433">
    <property type="entry name" value="DUF4168"/>
</dbReference>
<keyword evidence="4" id="KW-1185">Reference proteome</keyword>
<dbReference type="Pfam" id="PF13767">
    <property type="entry name" value="DUF4168"/>
    <property type="match status" value="1"/>
</dbReference>
<reference evidence="4" key="1">
    <citation type="journal article" date="2023" name="Commun. Biol.">
        <title>Genome analysis of Parmales, the sister group of diatoms, reveals the evolutionary specialization of diatoms from phago-mixotrophs to photoautotrophs.</title>
        <authorList>
            <person name="Ban H."/>
            <person name="Sato S."/>
            <person name="Yoshikawa S."/>
            <person name="Yamada K."/>
            <person name="Nakamura Y."/>
            <person name="Ichinomiya M."/>
            <person name="Sato N."/>
            <person name="Blanc-Mathieu R."/>
            <person name="Endo H."/>
            <person name="Kuwata A."/>
            <person name="Ogata H."/>
        </authorList>
    </citation>
    <scope>NUCLEOTIDE SEQUENCE [LARGE SCALE GENOMIC DNA]</scope>
</reference>
<sequence length="303" mass="33940">MKSLTLYVAFCIFCGSHAKMGSIIGGKSAGSNDEIGESANSKLKAPQMVSLFPPSEVLYDRYAAAIAATEPLRVSRDKDVMAALPAIAKIFGKKESGGNGLCTAKNCDKYPEVQRACLKHVVDSSKVIRALGMTVAQFNDVSRKLGENELLRERVMEQAYLYRVASSLSLDKLPLVEDPASEKLLAAHKRRQMQSFARSLTQIEELREEQTELLKRTLNVRQLPTNFKVCDPNILPFLSPKIQAVCNQFPILAEEVVKDYGLNSEEFNRMMEETKRNPMFRWRVNRYVRRMKGAGRAGGLDDE</sequence>